<feature type="binding site" evidence="18">
    <location>
        <position position="8"/>
    </location>
    <ligand>
        <name>a divalent metal cation</name>
        <dbReference type="ChEBI" id="CHEBI:60240"/>
    </ligand>
</feature>
<dbReference type="AlphaFoldDB" id="K8Z8R2"/>
<comment type="caution">
    <text evidence="20">The sequence shown here is derived from an EMBL/GenBank/DDBJ whole genome shotgun (WGS) entry which is preliminary data.</text>
</comment>
<evidence type="ECO:0000256" key="12">
    <source>
        <dbReference type="ARBA" id="ARBA00023136"/>
    </source>
</evidence>
<evidence type="ECO:0000256" key="10">
    <source>
        <dbReference type="ARBA" id="ARBA00022989"/>
    </source>
</evidence>
<protein>
    <submittedName>
        <fullName evidence="20">Diacylglycerol kinase</fullName>
        <ecNumber evidence="20">2.7.1.107</ecNumber>
    </submittedName>
</protein>
<feature type="binding site" evidence="18">
    <location>
        <position position="56"/>
    </location>
    <ligand>
        <name>a divalent metal cation</name>
        <dbReference type="ChEBI" id="CHEBI:60240"/>
    </ligand>
</feature>
<feature type="transmembrane region" description="Helical" evidence="19">
    <location>
        <begin position="35"/>
        <end position="55"/>
    </location>
</feature>
<keyword evidence="8 20" id="KW-0418">Kinase</keyword>
<evidence type="ECO:0000256" key="4">
    <source>
        <dbReference type="ARBA" id="ARBA00022516"/>
    </source>
</evidence>
<dbReference type="CDD" id="cd14265">
    <property type="entry name" value="UDPK_IM_like"/>
    <property type="match status" value="1"/>
</dbReference>
<dbReference type="InterPro" id="IPR036945">
    <property type="entry name" value="DAGK_sf"/>
</dbReference>
<dbReference type="PANTHER" id="PTHR34299:SF1">
    <property type="entry name" value="DIACYLGLYCEROL KINASE"/>
    <property type="match status" value="1"/>
</dbReference>
<feature type="binding site" evidence="17">
    <location>
        <begin position="75"/>
        <end position="76"/>
    </location>
    <ligand>
        <name>ATP</name>
        <dbReference type="ChEBI" id="CHEBI:30616"/>
    </ligand>
</feature>
<evidence type="ECO:0000256" key="17">
    <source>
        <dbReference type="PIRSR" id="PIRSR600829-3"/>
    </source>
</evidence>
<proteinExistence type="inferred from homology"/>
<dbReference type="GO" id="GO:0005524">
    <property type="term" value="F:ATP binding"/>
    <property type="evidence" value="ECO:0007669"/>
    <property type="project" value="UniProtKB-KW"/>
</dbReference>
<dbReference type="InterPro" id="IPR033717">
    <property type="entry name" value="UDPK"/>
</dbReference>
<keyword evidence="21" id="KW-1185">Reference proteome</keyword>
<evidence type="ECO:0000256" key="14">
    <source>
        <dbReference type="ARBA" id="ARBA00023264"/>
    </source>
</evidence>
<feature type="binding site" evidence="16">
    <location>
        <position position="49"/>
    </location>
    <ligand>
        <name>substrate</name>
    </ligand>
</feature>
<dbReference type="PANTHER" id="PTHR34299">
    <property type="entry name" value="DIACYLGLYCEROL KINASE"/>
    <property type="match status" value="1"/>
</dbReference>
<dbReference type="Proteomes" id="UP000016057">
    <property type="component" value="Unassembled WGS sequence"/>
</dbReference>
<name>K8Z8R2_9ENTE</name>
<feature type="transmembrane region" description="Helical" evidence="19">
    <location>
        <begin position="12"/>
        <end position="29"/>
    </location>
</feature>
<comment type="subcellular location">
    <subcellularLocation>
        <location evidence="1">Cell membrane</location>
        <topology evidence="1">Multi-pass membrane protein</topology>
    </subcellularLocation>
</comment>
<evidence type="ECO:0000256" key="8">
    <source>
        <dbReference type="ARBA" id="ARBA00022777"/>
    </source>
</evidence>
<keyword evidence="7 17" id="KW-0547">Nucleotide-binding</keyword>
<sequence length="106" mass="11826">MKIAFLEEKNIQRHCVIALIVIALGFFFHCSGKEWLWLWVAIFTVIILEIINTLVENIVDLVVGHQYHPLAKKIKDLAAGMVLVGAIIAAIIGVMILGPHVLSWLT</sequence>
<keyword evidence="12 19" id="KW-0472">Membrane</keyword>
<dbReference type="InterPro" id="IPR000829">
    <property type="entry name" value="DAGK"/>
</dbReference>
<accession>K8Z8R2</accession>
<keyword evidence="13" id="KW-0594">Phospholipid biosynthesis</keyword>
<feature type="transmembrane region" description="Helical" evidence="19">
    <location>
        <begin position="76"/>
        <end position="97"/>
    </location>
</feature>
<dbReference type="EC" id="2.7.1.107" evidence="20"/>
<organism evidence="20 21">
    <name type="scientific">Catellicoccus marimammalium M35/04/3</name>
    <dbReference type="NCBI Taxonomy" id="1234409"/>
    <lineage>
        <taxon>Bacteria</taxon>
        <taxon>Bacillati</taxon>
        <taxon>Bacillota</taxon>
        <taxon>Bacilli</taxon>
        <taxon>Lactobacillales</taxon>
        <taxon>Enterococcaceae</taxon>
        <taxon>Catellicoccus</taxon>
    </lineage>
</organism>
<keyword evidence="18" id="KW-0479">Metal-binding</keyword>
<feature type="active site" description="Proton acceptor" evidence="15">
    <location>
        <position position="49"/>
    </location>
</feature>
<evidence type="ECO:0000256" key="2">
    <source>
        <dbReference type="ARBA" id="ARBA00005967"/>
    </source>
</evidence>
<evidence type="ECO:0000256" key="5">
    <source>
        <dbReference type="ARBA" id="ARBA00022679"/>
    </source>
</evidence>
<feature type="binding site" evidence="17">
    <location>
        <position position="8"/>
    </location>
    <ligand>
        <name>ATP</name>
        <dbReference type="ChEBI" id="CHEBI:30616"/>
    </ligand>
</feature>
<evidence type="ECO:0000256" key="16">
    <source>
        <dbReference type="PIRSR" id="PIRSR600829-2"/>
    </source>
</evidence>
<evidence type="ECO:0000256" key="3">
    <source>
        <dbReference type="ARBA" id="ARBA00022475"/>
    </source>
</evidence>
<keyword evidence="14" id="KW-1208">Phospholipid metabolism</keyword>
<keyword evidence="10 19" id="KW-1133">Transmembrane helix</keyword>
<evidence type="ECO:0000313" key="21">
    <source>
        <dbReference type="Proteomes" id="UP000016057"/>
    </source>
</evidence>
<dbReference type="EMBL" id="AMYT01000017">
    <property type="protein sequence ID" value="EKU27434.1"/>
    <property type="molecule type" value="Genomic_DNA"/>
</dbReference>
<evidence type="ECO:0000313" key="20">
    <source>
        <dbReference type="EMBL" id="EKU27434.1"/>
    </source>
</evidence>
<dbReference type="GO" id="GO:0005886">
    <property type="term" value="C:plasma membrane"/>
    <property type="evidence" value="ECO:0007669"/>
    <property type="project" value="UniProtKB-SubCell"/>
</dbReference>
<keyword evidence="18" id="KW-0460">Magnesium</keyword>
<evidence type="ECO:0000256" key="13">
    <source>
        <dbReference type="ARBA" id="ARBA00023209"/>
    </source>
</evidence>
<dbReference type="Pfam" id="PF01219">
    <property type="entry name" value="DAGK_prokar"/>
    <property type="match status" value="1"/>
</dbReference>
<evidence type="ECO:0000256" key="6">
    <source>
        <dbReference type="ARBA" id="ARBA00022692"/>
    </source>
</evidence>
<evidence type="ECO:0000256" key="9">
    <source>
        <dbReference type="ARBA" id="ARBA00022840"/>
    </source>
</evidence>
<dbReference type="GO" id="GO:0046872">
    <property type="term" value="F:metal ion binding"/>
    <property type="evidence" value="ECO:0007669"/>
    <property type="project" value="UniProtKB-KW"/>
</dbReference>
<dbReference type="STRING" id="1234409.C683_0765"/>
<dbReference type="GO" id="GO:0008654">
    <property type="term" value="P:phospholipid biosynthetic process"/>
    <property type="evidence" value="ECO:0007669"/>
    <property type="project" value="UniProtKB-KW"/>
</dbReference>
<comment type="cofactor">
    <cofactor evidence="18">
        <name>Mg(2+)</name>
        <dbReference type="ChEBI" id="CHEBI:18420"/>
    </cofactor>
    <text evidence="18">Mn(2+), Zn(2+), Cd(2+) and Co(2+) support activity to lesser extents.</text>
</comment>
<dbReference type="GO" id="GO:0004143">
    <property type="term" value="F:ATP-dependent diacylglycerol kinase activity"/>
    <property type="evidence" value="ECO:0007669"/>
    <property type="project" value="UniProtKB-EC"/>
</dbReference>
<keyword evidence="3" id="KW-1003">Cell membrane</keyword>
<keyword evidence="5 20" id="KW-0808">Transferase</keyword>
<gene>
    <name evidence="20" type="ORF">C683_0765</name>
</gene>
<evidence type="ECO:0000256" key="18">
    <source>
        <dbReference type="PIRSR" id="PIRSR600829-4"/>
    </source>
</evidence>
<evidence type="ECO:0000256" key="15">
    <source>
        <dbReference type="PIRSR" id="PIRSR600829-1"/>
    </source>
</evidence>
<keyword evidence="6 19" id="KW-0812">Transmembrane</keyword>
<evidence type="ECO:0000256" key="7">
    <source>
        <dbReference type="ARBA" id="ARBA00022741"/>
    </source>
</evidence>
<evidence type="ECO:0000256" key="1">
    <source>
        <dbReference type="ARBA" id="ARBA00004651"/>
    </source>
</evidence>
<dbReference type="PATRIC" id="fig|1234409.3.peg.716"/>
<keyword evidence="9 17" id="KW-0067">ATP-binding</keyword>
<evidence type="ECO:0000256" key="11">
    <source>
        <dbReference type="ARBA" id="ARBA00023098"/>
    </source>
</evidence>
<evidence type="ECO:0000256" key="19">
    <source>
        <dbReference type="SAM" id="Phobius"/>
    </source>
</evidence>
<keyword evidence="4" id="KW-0444">Lipid biosynthesis</keyword>
<feature type="binding site" evidence="17">
    <location>
        <position position="56"/>
    </location>
    <ligand>
        <name>ATP</name>
        <dbReference type="ChEBI" id="CHEBI:30616"/>
    </ligand>
</feature>
<dbReference type="eggNOG" id="COG0818">
    <property type="taxonomic scope" value="Bacteria"/>
</dbReference>
<comment type="similarity">
    <text evidence="2">Belongs to the bacterial diacylglycerol kinase family.</text>
</comment>
<reference evidence="20 21" key="1">
    <citation type="journal article" date="2013" name="Genome Announc.">
        <title>Draft Genome Sequence of Catellicoccus marimammalium, a Novel Species Commonly Found in Gull Feces.</title>
        <authorList>
            <person name="Weigand M.R."/>
            <person name="Ryu H."/>
            <person name="Bozcek L."/>
            <person name="Konstantinidis K.T."/>
            <person name="Santo Domingo J.W."/>
        </authorList>
    </citation>
    <scope>NUCLEOTIDE SEQUENCE [LARGE SCALE GENOMIC DNA]</scope>
    <source>
        <strain evidence="20 21">M35/04/3</strain>
    </source>
</reference>
<dbReference type="Gene3D" id="1.10.287.3610">
    <property type="match status" value="1"/>
</dbReference>
<keyword evidence="11" id="KW-0443">Lipid metabolism</keyword>